<sequence>MIEGDMLAATLTDIRRRLADLQSQSDRISEELSKLRLAERSLAAIVEGTPPSEPIAAMPQGDSGGGDEAPRDEAPREARTGRVSRIPRANSAKGRLRTVLENAGPQGLSQAEIARRLPDIAPNTLASYLSMMVSSGEALRKGDFITARPGPRAKAQTESDAPQDGTVADEAPTRRSKRARTA</sequence>
<gene>
    <name evidence="3" type="ORF">BGCPKDLD_2278</name>
</gene>
<dbReference type="EMBL" id="BPRE01000006">
    <property type="protein sequence ID" value="GJE75691.1"/>
    <property type="molecule type" value="Genomic_DNA"/>
</dbReference>
<evidence type="ECO:0000256" key="2">
    <source>
        <dbReference type="SAM" id="MobiDB-lite"/>
    </source>
</evidence>
<keyword evidence="1" id="KW-0175">Coiled coil</keyword>
<keyword evidence="4" id="KW-1185">Reference proteome</keyword>
<feature type="region of interest" description="Disordered" evidence="2">
    <location>
        <begin position="143"/>
        <end position="182"/>
    </location>
</feature>
<reference evidence="3" key="2">
    <citation type="submission" date="2021-08" db="EMBL/GenBank/DDBJ databases">
        <authorList>
            <person name="Tani A."/>
            <person name="Ola A."/>
            <person name="Ogura Y."/>
            <person name="Katsura K."/>
            <person name="Hayashi T."/>
        </authorList>
    </citation>
    <scope>NUCLEOTIDE SEQUENCE</scope>
    <source>
        <strain evidence="3">DSM 14458</strain>
    </source>
</reference>
<accession>A0ABQ4UTP3</accession>
<comment type="caution">
    <text evidence="3">The sequence shown here is derived from an EMBL/GenBank/DDBJ whole genome shotgun (WGS) entry which is preliminary data.</text>
</comment>
<evidence type="ECO:0008006" key="5">
    <source>
        <dbReference type="Google" id="ProtNLM"/>
    </source>
</evidence>
<organism evidence="3 4">
    <name type="scientific">Methylorubrum suomiense</name>
    <dbReference type="NCBI Taxonomy" id="144191"/>
    <lineage>
        <taxon>Bacteria</taxon>
        <taxon>Pseudomonadati</taxon>
        <taxon>Pseudomonadota</taxon>
        <taxon>Alphaproteobacteria</taxon>
        <taxon>Hyphomicrobiales</taxon>
        <taxon>Methylobacteriaceae</taxon>
        <taxon>Methylorubrum</taxon>
    </lineage>
</organism>
<name>A0ABQ4UTP3_9HYPH</name>
<evidence type="ECO:0000256" key="1">
    <source>
        <dbReference type="SAM" id="Coils"/>
    </source>
</evidence>
<feature type="coiled-coil region" evidence="1">
    <location>
        <begin position="11"/>
        <end position="38"/>
    </location>
</feature>
<evidence type="ECO:0000313" key="3">
    <source>
        <dbReference type="EMBL" id="GJE75691.1"/>
    </source>
</evidence>
<evidence type="ECO:0000313" key="4">
    <source>
        <dbReference type="Proteomes" id="UP001055093"/>
    </source>
</evidence>
<reference evidence="3" key="1">
    <citation type="journal article" date="2021" name="Front. Microbiol.">
        <title>Comprehensive Comparative Genomics and Phenotyping of Methylobacterium Species.</title>
        <authorList>
            <person name="Alessa O."/>
            <person name="Ogura Y."/>
            <person name="Fujitani Y."/>
            <person name="Takami H."/>
            <person name="Hayashi T."/>
            <person name="Sahin N."/>
            <person name="Tani A."/>
        </authorList>
    </citation>
    <scope>NUCLEOTIDE SEQUENCE</scope>
    <source>
        <strain evidence="3">DSM 14458</strain>
    </source>
</reference>
<proteinExistence type="predicted"/>
<feature type="region of interest" description="Disordered" evidence="2">
    <location>
        <begin position="45"/>
        <end position="103"/>
    </location>
</feature>
<feature type="compositionally biased region" description="Basic and acidic residues" evidence="2">
    <location>
        <begin position="68"/>
        <end position="80"/>
    </location>
</feature>
<protein>
    <recommendedName>
        <fullName evidence="5">HTH iclR-type domain-containing protein</fullName>
    </recommendedName>
</protein>
<dbReference type="RefSeq" id="WP_137831761.1">
    <property type="nucleotide sequence ID" value="NZ_BPRE01000006.1"/>
</dbReference>
<dbReference type="Proteomes" id="UP001055093">
    <property type="component" value="Unassembled WGS sequence"/>
</dbReference>